<dbReference type="AlphaFoldDB" id="A0A077K068"/>
<dbReference type="RefSeq" id="WP_032072348.1">
    <property type="nucleotide sequence ID" value="NC_025146.1"/>
</dbReference>
<dbReference type="EMBL" id="AB855771">
    <property type="protein sequence ID" value="BAP25596.1"/>
    <property type="molecule type" value="Genomic_DNA"/>
</dbReference>
<protein>
    <submittedName>
        <fullName evidence="2">Uncharacterized protein</fullName>
    </submittedName>
</protein>
<geneLocation type="plasmid" evidence="2">
    <name>pCB111</name>
</geneLocation>
<keyword evidence="1" id="KW-0175">Coiled coil</keyword>
<proteinExistence type="predicted"/>
<evidence type="ECO:0000256" key="1">
    <source>
        <dbReference type="SAM" id="Coils"/>
    </source>
</evidence>
<evidence type="ECO:0000313" key="2">
    <source>
        <dbReference type="EMBL" id="BAP25596.1"/>
    </source>
</evidence>
<feature type="coiled-coil region" evidence="1">
    <location>
        <begin position="29"/>
        <end position="56"/>
    </location>
</feature>
<sequence>MAGFGDIKLNSLVKNDVFQKIGEYILWCCDKMSKNFENEDNKIQNNENRLRDHLLECYLDDTINRKNNDMMKFHFMPECPENYNNKDSKYIGRVDIKIVGQNEWFSNPKAAYFVECKRLDGNKKLNEEYVINGISRFVVKPPHYSSYYGKNYMLGFIIREMGIDKNVKKIEDIQNQNINIQNKCGLIKNINSIHHEYDCKYNMNNKVIELKHMFTNFTKVVS</sequence>
<keyword evidence="2" id="KW-0614">Plasmid</keyword>
<name>A0A077K068_CLOBO</name>
<organism evidence="2">
    <name type="scientific">Clostridium botulinum</name>
    <dbReference type="NCBI Taxonomy" id="1491"/>
    <lineage>
        <taxon>Bacteria</taxon>
        <taxon>Bacillati</taxon>
        <taxon>Bacillota</taxon>
        <taxon>Clostridia</taxon>
        <taxon>Eubacteriales</taxon>
        <taxon>Clostridiaceae</taxon>
        <taxon>Clostridium</taxon>
    </lineage>
</organism>
<accession>A0A077K068</accession>
<reference evidence="2" key="1">
    <citation type="submission" date="2013-09" db="EMBL/GenBank/DDBJ databases">
        <title>Analysis of type B2 neurotoxin-encoding plasmid in Clostridium botulinum.</title>
        <authorList>
            <person name="Hosomi K."/>
            <person name="Sakaguchi Y."/>
            <person name="Gotoh K."/>
            <person name="Nakamura K."/>
            <person name="Kohda T."/>
            <person name="Mukamoto M."/>
            <person name="Iida T."/>
            <person name="Kozaki S."/>
        </authorList>
    </citation>
    <scope>NUCLEOTIDE SEQUENCE</scope>
    <source>
        <strain evidence="2">111</strain>
        <plasmid evidence="2">pCB111</plasmid>
    </source>
</reference>